<organism evidence="1">
    <name type="scientific">Solanum chacoense</name>
    <name type="common">Chaco potato</name>
    <dbReference type="NCBI Taxonomy" id="4108"/>
    <lineage>
        <taxon>Eukaryota</taxon>
        <taxon>Viridiplantae</taxon>
        <taxon>Streptophyta</taxon>
        <taxon>Embryophyta</taxon>
        <taxon>Tracheophyta</taxon>
        <taxon>Spermatophyta</taxon>
        <taxon>Magnoliopsida</taxon>
        <taxon>eudicotyledons</taxon>
        <taxon>Gunneridae</taxon>
        <taxon>Pentapetalae</taxon>
        <taxon>asterids</taxon>
        <taxon>lamiids</taxon>
        <taxon>Solanales</taxon>
        <taxon>Solanaceae</taxon>
        <taxon>Solanoideae</taxon>
        <taxon>Solaneae</taxon>
        <taxon>Solanum</taxon>
    </lineage>
</organism>
<name>A0A0V0HE34_SOLCH</name>
<accession>A0A0V0HE34</accession>
<evidence type="ECO:0000313" key="1">
    <source>
        <dbReference type="EMBL" id="JAP18121.1"/>
    </source>
</evidence>
<sequence>MKSEKSKIKNTKFNVEKSFKTKVTTTGSTRSELLHYNNKRVTIILLMATQQVPKEEQTIATPTKDK</sequence>
<reference evidence="1" key="1">
    <citation type="submission" date="2015-12" db="EMBL/GenBank/DDBJ databases">
        <title>Gene expression during late stages of embryo sac development: a critical building block for successful pollen-pistil interactions.</title>
        <authorList>
            <person name="Liu Y."/>
            <person name="Joly V."/>
            <person name="Sabar M."/>
            <person name="Matton D.P."/>
        </authorList>
    </citation>
    <scope>NUCLEOTIDE SEQUENCE</scope>
</reference>
<dbReference type="AlphaFoldDB" id="A0A0V0HE34"/>
<protein>
    <submittedName>
        <fullName evidence="1">Putative ovule protein</fullName>
    </submittedName>
</protein>
<proteinExistence type="predicted"/>
<dbReference type="EMBL" id="GEDG01021665">
    <property type="protein sequence ID" value="JAP18121.1"/>
    <property type="molecule type" value="Transcribed_RNA"/>
</dbReference>